<proteinExistence type="predicted"/>
<reference evidence="3" key="1">
    <citation type="journal article" date="2017" name="Nat. Microbiol.">
        <title>Global analysis of biosynthetic gene clusters reveals vast potential of secondary metabolite production in Penicillium species.</title>
        <authorList>
            <person name="Nielsen J.C."/>
            <person name="Grijseels S."/>
            <person name="Prigent S."/>
            <person name="Ji B."/>
            <person name="Dainat J."/>
            <person name="Nielsen K.F."/>
            <person name="Frisvad J.C."/>
            <person name="Workman M."/>
            <person name="Nielsen J."/>
        </authorList>
    </citation>
    <scope>NUCLEOTIDE SEQUENCE [LARGE SCALE GENOMIC DNA]</scope>
    <source>
        <strain evidence="3">IBT 11843</strain>
    </source>
</reference>
<dbReference type="OrthoDB" id="10533496at2759"/>
<name>A0A1V6PKR6_PENDC</name>
<organism evidence="2 3">
    <name type="scientific">Penicillium decumbens</name>
    <dbReference type="NCBI Taxonomy" id="69771"/>
    <lineage>
        <taxon>Eukaryota</taxon>
        <taxon>Fungi</taxon>
        <taxon>Dikarya</taxon>
        <taxon>Ascomycota</taxon>
        <taxon>Pezizomycotina</taxon>
        <taxon>Eurotiomycetes</taxon>
        <taxon>Eurotiomycetidae</taxon>
        <taxon>Eurotiales</taxon>
        <taxon>Aspergillaceae</taxon>
        <taxon>Penicillium</taxon>
    </lineage>
</organism>
<keyword evidence="3" id="KW-1185">Reference proteome</keyword>
<dbReference type="Proteomes" id="UP000191522">
    <property type="component" value="Unassembled WGS sequence"/>
</dbReference>
<feature type="chain" id="PRO_5012618886" evidence="1">
    <location>
        <begin position="21"/>
        <end position="69"/>
    </location>
</feature>
<keyword evidence="1" id="KW-0732">Signal</keyword>
<gene>
    <name evidence="2" type="ORF">PENDEC_c002G00049</name>
</gene>
<dbReference type="EMBL" id="MDYL01000002">
    <property type="protein sequence ID" value="OQD77629.1"/>
    <property type="molecule type" value="Genomic_DNA"/>
</dbReference>
<accession>A0A1V6PKR6</accession>
<feature type="signal peptide" evidence="1">
    <location>
        <begin position="1"/>
        <end position="20"/>
    </location>
</feature>
<evidence type="ECO:0000313" key="3">
    <source>
        <dbReference type="Proteomes" id="UP000191522"/>
    </source>
</evidence>
<evidence type="ECO:0000256" key="1">
    <source>
        <dbReference type="SAM" id="SignalP"/>
    </source>
</evidence>
<evidence type="ECO:0000313" key="2">
    <source>
        <dbReference type="EMBL" id="OQD77629.1"/>
    </source>
</evidence>
<sequence>MQPRNLIFALVAFGASLGLASPTPDNDVTQAAQSCPEKYRFCGCVGPGGGDGAICGTPDGTSITCPGSG</sequence>
<dbReference type="AlphaFoldDB" id="A0A1V6PKR6"/>
<protein>
    <submittedName>
        <fullName evidence="2">Uncharacterized protein</fullName>
    </submittedName>
</protein>
<comment type="caution">
    <text evidence="2">The sequence shown here is derived from an EMBL/GenBank/DDBJ whole genome shotgun (WGS) entry which is preliminary data.</text>
</comment>